<reference evidence="4" key="2">
    <citation type="submission" date="2025-09" db="UniProtKB">
        <authorList>
            <consortium name="Ensembl"/>
        </authorList>
    </citation>
    <scope>IDENTIFICATION</scope>
</reference>
<dbReference type="Pfam" id="PF14603">
    <property type="entry name" value="hSH3"/>
    <property type="match status" value="1"/>
</dbReference>
<dbReference type="PANTHER" id="PTHR16830:SF11">
    <property type="entry name" value="PML-RARA-REGULATED ADAPTER MOLECULE 1"/>
    <property type="match status" value="1"/>
</dbReference>
<feature type="region of interest" description="Disordered" evidence="2">
    <location>
        <begin position="100"/>
        <end position="146"/>
    </location>
</feature>
<dbReference type="Gene3D" id="2.30.30.40">
    <property type="entry name" value="SH3 Domains"/>
    <property type="match status" value="1"/>
</dbReference>
<dbReference type="GO" id="GO:0072659">
    <property type="term" value="P:protein localization to plasma membrane"/>
    <property type="evidence" value="ECO:0007669"/>
    <property type="project" value="TreeGrafter"/>
</dbReference>
<gene>
    <name evidence="4" type="primary">PRAM1</name>
</gene>
<evidence type="ECO:0000313" key="4">
    <source>
        <dbReference type="Ensembl" id="ENSCCEP00000025090.1"/>
    </source>
</evidence>
<feature type="compositionally biased region" description="Polar residues" evidence="2">
    <location>
        <begin position="70"/>
        <end position="85"/>
    </location>
</feature>
<dbReference type="GO" id="GO:0005886">
    <property type="term" value="C:plasma membrane"/>
    <property type="evidence" value="ECO:0007669"/>
    <property type="project" value="InterPro"/>
</dbReference>
<organism evidence="4 5">
    <name type="scientific">Cyanistes caeruleus</name>
    <name type="common">Eurasian blue tit</name>
    <name type="synonym">Parus caeruleus</name>
    <dbReference type="NCBI Taxonomy" id="156563"/>
    <lineage>
        <taxon>Eukaryota</taxon>
        <taxon>Metazoa</taxon>
        <taxon>Chordata</taxon>
        <taxon>Craniata</taxon>
        <taxon>Vertebrata</taxon>
        <taxon>Euteleostomi</taxon>
        <taxon>Archelosauria</taxon>
        <taxon>Archosauria</taxon>
        <taxon>Dinosauria</taxon>
        <taxon>Saurischia</taxon>
        <taxon>Theropoda</taxon>
        <taxon>Coelurosauria</taxon>
        <taxon>Aves</taxon>
        <taxon>Neognathae</taxon>
        <taxon>Neoaves</taxon>
        <taxon>Telluraves</taxon>
        <taxon>Australaves</taxon>
        <taxon>Passeriformes</taxon>
        <taxon>Paridae</taxon>
        <taxon>Cyanistes</taxon>
    </lineage>
</organism>
<proteinExistence type="predicted"/>
<dbReference type="GO" id="GO:0007229">
    <property type="term" value="P:integrin-mediated signaling pathway"/>
    <property type="evidence" value="ECO:0007669"/>
    <property type="project" value="InterPro"/>
</dbReference>
<sequence length="452" mass="49638">MMHLEGRDAVVKHLRAKFQQNRKEPPKEGGWPESRPAASHGPEPRQTPAKGDPPQEPLWSRRLDFCKASPSHSMGQSLGQHSSHSACETLAQTVCRKQGTAQDANFQPVPAKPGGDVLNKKVEASPDPPCRKPAQQTRPPDKDKGVPAVLAKGTAVAAPLLTVGSPQRTEWVPQRKPLPHVRELGVKPGKPRRPPDVDLAKFRAAAHPGTSIHPATEPPRSAQLGHLQSGYAASVPTRFPLQDAPTGIGDEDEIYDDVEPLGLARRSPGLLLPSVSPLPVYPCPRGGGNAGQASNWVTLLAATQRESQVSQKKTMTLKTCKKEEKMDREFQKKFKFKGTINVLTQMMVDPAATEKRGGPKNLPLRRGEILDVIQFTNEKQILCRNSQRRYGYVPRAVMLPLDTDIYDDVEIYGRCTELLPYPFTGHRDHHTSTKIPLLLTLCCFAALPLPSL</sequence>
<accession>A0A8C0VQC6</accession>
<dbReference type="InterPro" id="IPR036028">
    <property type="entry name" value="SH3-like_dom_sf"/>
</dbReference>
<feature type="compositionally biased region" description="Basic and acidic residues" evidence="2">
    <location>
        <begin position="1"/>
        <end position="11"/>
    </location>
</feature>
<evidence type="ECO:0000313" key="5">
    <source>
        <dbReference type="Proteomes" id="UP000694410"/>
    </source>
</evidence>
<dbReference type="SUPFAM" id="SSF50044">
    <property type="entry name" value="SH3-domain"/>
    <property type="match status" value="1"/>
</dbReference>
<dbReference type="PANTHER" id="PTHR16830">
    <property type="entry name" value="SH2 CONTAINING ADAPTOR PRAM-1 RELATED"/>
    <property type="match status" value="1"/>
</dbReference>
<feature type="domain" description="Helically-extended SH3" evidence="3">
    <location>
        <begin position="330"/>
        <end position="410"/>
    </location>
</feature>
<dbReference type="AlphaFoldDB" id="A0A8C0VQC6"/>
<evidence type="ECO:0000256" key="2">
    <source>
        <dbReference type="SAM" id="MobiDB-lite"/>
    </source>
</evidence>
<dbReference type="InterPro" id="IPR043443">
    <property type="entry name" value="FYB1/2-like"/>
</dbReference>
<reference evidence="4" key="1">
    <citation type="submission" date="2025-08" db="UniProtKB">
        <authorList>
            <consortium name="Ensembl"/>
        </authorList>
    </citation>
    <scope>IDENTIFICATION</scope>
</reference>
<dbReference type="GO" id="GO:0050852">
    <property type="term" value="P:T cell receptor signaling pathway"/>
    <property type="evidence" value="ECO:0007669"/>
    <property type="project" value="TreeGrafter"/>
</dbReference>
<keyword evidence="5" id="KW-1185">Reference proteome</keyword>
<feature type="region of interest" description="Disordered" evidence="2">
    <location>
        <begin position="1"/>
        <end position="85"/>
    </location>
</feature>
<evidence type="ECO:0000259" key="3">
    <source>
        <dbReference type="Pfam" id="PF14603"/>
    </source>
</evidence>
<dbReference type="Proteomes" id="UP000694410">
    <property type="component" value="Unplaced"/>
</dbReference>
<evidence type="ECO:0000256" key="1">
    <source>
        <dbReference type="ARBA" id="ARBA00022553"/>
    </source>
</evidence>
<protein>
    <submittedName>
        <fullName evidence="4">PML-RARA regulated adaptor molecule 1</fullName>
    </submittedName>
</protein>
<dbReference type="InterPro" id="IPR029294">
    <property type="entry name" value="hSH3"/>
</dbReference>
<keyword evidence="1" id="KW-0597">Phosphoprotein</keyword>
<name>A0A8C0VQC6_CYACU</name>
<dbReference type="Ensembl" id="ENSCCET00000037490.1">
    <property type="protein sequence ID" value="ENSCCEP00000025090.1"/>
    <property type="gene ID" value="ENSCCEG00000022177.1"/>
</dbReference>